<dbReference type="InterPro" id="IPR003661">
    <property type="entry name" value="HisK_dim/P_dom"/>
</dbReference>
<accession>A0ABW8T9P9</accession>
<protein>
    <recommendedName>
        <fullName evidence="3">histidine kinase</fullName>
        <ecNumber evidence="3">2.7.13.3</ecNumber>
    </recommendedName>
</protein>
<dbReference type="SUPFAM" id="SSF47384">
    <property type="entry name" value="Homodimeric domain of signal transducing histidine kinase"/>
    <property type="match status" value="1"/>
</dbReference>
<keyword evidence="4" id="KW-0597">Phosphoprotein</keyword>
<dbReference type="PANTHER" id="PTHR45453:SF1">
    <property type="entry name" value="PHOSPHATE REGULON SENSOR PROTEIN PHOR"/>
    <property type="match status" value="1"/>
</dbReference>
<evidence type="ECO:0000259" key="8">
    <source>
        <dbReference type="PROSITE" id="PS50109"/>
    </source>
</evidence>
<proteinExistence type="predicted"/>
<dbReference type="SMART" id="SM00388">
    <property type="entry name" value="HisKA"/>
    <property type="match status" value="1"/>
</dbReference>
<gene>
    <name evidence="9" type="ORF">ACJDT4_02405</name>
</gene>
<dbReference type="RefSeq" id="WP_406785931.1">
    <property type="nucleotide sequence ID" value="NZ_JBJIAA010000002.1"/>
</dbReference>
<dbReference type="CDD" id="cd00082">
    <property type="entry name" value="HisKA"/>
    <property type="match status" value="1"/>
</dbReference>
<evidence type="ECO:0000256" key="4">
    <source>
        <dbReference type="ARBA" id="ARBA00022553"/>
    </source>
</evidence>
<evidence type="ECO:0000256" key="1">
    <source>
        <dbReference type="ARBA" id="ARBA00000085"/>
    </source>
</evidence>
<dbReference type="SMART" id="SM00387">
    <property type="entry name" value="HATPase_c"/>
    <property type="match status" value="1"/>
</dbReference>
<keyword evidence="10" id="KW-1185">Reference proteome</keyword>
<evidence type="ECO:0000256" key="2">
    <source>
        <dbReference type="ARBA" id="ARBA00004370"/>
    </source>
</evidence>
<keyword evidence="6 9" id="KW-0418">Kinase</keyword>
<dbReference type="Gene3D" id="1.10.287.130">
    <property type="match status" value="1"/>
</dbReference>
<dbReference type="InterPro" id="IPR036890">
    <property type="entry name" value="HATPase_C_sf"/>
</dbReference>
<dbReference type="GO" id="GO:0016301">
    <property type="term" value="F:kinase activity"/>
    <property type="evidence" value="ECO:0007669"/>
    <property type="project" value="UniProtKB-KW"/>
</dbReference>
<dbReference type="SUPFAM" id="SSF55874">
    <property type="entry name" value="ATPase domain of HSP90 chaperone/DNA topoisomerase II/histidine kinase"/>
    <property type="match status" value="1"/>
</dbReference>
<dbReference type="InterPro" id="IPR004358">
    <property type="entry name" value="Sig_transdc_His_kin-like_C"/>
</dbReference>
<organism evidence="9 10">
    <name type="scientific">Clostridium neuense</name>
    <dbReference type="NCBI Taxonomy" id="1728934"/>
    <lineage>
        <taxon>Bacteria</taxon>
        <taxon>Bacillati</taxon>
        <taxon>Bacillota</taxon>
        <taxon>Clostridia</taxon>
        <taxon>Eubacteriales</taxon>
        <taxon>Clostridiaceae</taxon>
        <taxon>Clostridium</taxon>
    </lineage>
</organism>
<dbReference type="Pfam" id="PF00512">
    <property type="entry name" value="HisKA"/>
    <property type="match status" value="1"/>
</dbReference>
<evidence type="ECO:0000256" key="7">
    <source>
        <dbReference type="ARBA" id="ARBA00023012"/>
    </source>
</evidence>
<dbReference type="InterPro" id="IPR050351">
    <property type="entry name" value="BphY/WalK/GraS-like"/>
</dbReference>
<evidence type="ECO:0000256" key="5">
    <source>
        <dbReference type="ARBA" id="ARBA00022679"/>
    </source>
</evidence>
<dbReference type="EMBL" id="JBJIAA010000002">
    <property type="protein sequence ID" value="MFL0249258.1"/>
    <property type="molecule type" value="Genomic_DNA"/>
</dbReference>
<comment type="catalytic activity">
    <reaction evidence="1">
        <text>ATP + protein L-histidine = ADP + protein N-phospho-L-histidine.</text>
        <dbReference type="EC" id="2.7.13.3"/>
    </reaction>
</comment>
<dbReference type="PANTHER" id="PTHR45453">
    <property type="entry name" value="PHOSPHATE REGULON SENSOR PROTEIN PHOR"/>
    <property type="match status" value="1"/>
</dbReference>
<dbReference type="Proteomes" id="UP001623592">
    <property type="component" value="Unassembled WGS sequence"/>
</dbReference>
<keyword evidence="7" id="KW-0902">Two-component regulatory system</keyword>
<evidence type="ECO:0000256" key="6">
    <source>
        <dbReference type="ARBA" id="ARBA00022777"/>
    </source>
</evidence>
<dbReference type="PROSITE" id="PS50109">
    <property type="entry name" value="HIS_KIN"/>
    <property type="match status" value="1"/>
</dbReference>
<keyword evidence="5" id="KW-0808">Transferase</keyword>
<dbReference type="PRINTS" id="PR00344">
    <property type="entry name" value="BCTRLSENSOR"/>
</dbReference>
<dbReference type="Gene3D" id="3.30.565.10">
    <property type="entry name" value="Histidine kinase-like ATPase, C-terminal domain"/>
    <property type="match status" value="1"/>
</dbReference>
<feature type="domain" description="Histidine kinase" evidence="8">
    <location>
        <begin position="92"/>
        <end position="310"/>
    </location>
</feature>
<dbReference type="EC" id="2.7.13.3" evidence="3"/>
<dbReference type="InterPro" id="IPR036097">
    <property type="entry name" value="HisK_dim/P_sf"/>
</dbReference>
<dbReference type="Pfam" id="PF02518">
    <property type="entry name" value="HATPase_c"/>
    <property type="match status" value="1"/>
</dbReference>
<evidence type="ECO:0000313" key="9">
    <source>
        <dbReference type="EMBL" id="MFL0249258.1"/>
    </source>
</evidence>
<comment type="caution">
    <text evidence="9">The sequence shown here is derived from an EMBL/GenBank/DDBJ whole genome shotgun (WGS) entry which is preliminary data.</text>
</comment>
<comment type="subcellular location">
    <subcellularLocation>
        <location evidence="2">Membrane</location>
    </subcellularLocation>
</comment>
<sequence length="311" mass="36189">MIVFFSIVIVILLLVIFYQYKGKLQRNKELRYIYKKLDAIMKNKTNEKVLVFTADGELISFLIQINNLLEYNQKILAKYSKLEISMRKMLSNISHDLKTPLTVVIGYIETMELHNSFKDEKDKEYILEIKNKTNEVMELINKFFDLAKLEAGDKEVPLTKINMNEILREDILKFYDVITGKGIEVDIEIPEENIYALGNSEAIHRILNNLISNAIKYGSDGKVIGLSLKYDDEFSYVSVWDKGKGINERDKDRVFERMYTLDDSRNKLNQGSGLGLTITKRLVEKLKGEVYLSSVPYEKTTFTFKLKRINF</sequence>
<evidence type="ECO:0000313" key="10">
    <source>
        <dbReference type="Proteomes" id="UP001623592"/>
    </source>
</evidence>
<name>A0ABW8T9P9_9CLOT</name>
<reference evidence="9 10" key="1">
    <citation type="submission" date="2024-11" db="EMBL/GenBank/DDBJ databases">
        <authorList>
            <person name="Heng Y.C."/>
            <person name="Lim A.C.H."/>
            <person name="Lee J.K.Y."/>
            <person name="Kittelmann S."/>
        </authorList>
    </citation>
    <scope>NUCLEOTIDE SEQUENCE [LARGE SCALE GENOMIC DNA]</scope>
    <source>
        <strain evidence="9 10">WILCCON 0114</strain>
    </source>
</reference>
<dbReference type="InterPro" id="IPR003594">
    <property type="entry name" value="HATPase_dom"/>
</dbReference>
<dbReference type="InterPro" id="IPR005467">
    <property type="entry name" value="His_kinase_dom"/>
</dbReference>
<evidence type="ECO:0000256" key="3">
    <source>
        <dbReference type="ARBA" id="ARBA00012438"/>
    </source>
</evidence>